<gene>
    <name evidence="1" type="ORF">H7849_15600</name>
</gene>
<dbReference type="InterPro" id="IPR007546">
    <property type="entry name" value="DUF503"/>
</dbReference>
<reference evidence="1 2" key="1">
    <citation type="submission" date="2020-08" db="EMBL/GenBank/DDBJ databases">
        <title>Edaphobacter telluris sp. nov. and Acidobacterium dinghuensis sp. nov., two acidobacteria isolated from forest soil.</title>
        <authorList>
            <person name="Fu J."/>
            <person name="Qiu L."/>
        </authorList>
    </citation>
    <scope>NUCLEOTIDE SEQUENCE [LARGE SCALE GENOMIC DNA]</scope>
    <source>
        <strain evidence="1">4Y35</strain>
    </source>
</reference>
<dbReference type="Pfam" id="PF04456">
    <property type="entry name" value="DUF503"/>
    <property type="match status" value="1"/>
</dbReference>
<dbReference type="KEGG" id="adin:H7849_15600"/>
<dbReference type="PANTHER" id="PTHR36441">
    <property type="entry name" value="HYPOTHETICAL CYTOSOLIC PROTEIN"/>
    <property type="match status" value="1"/>
</dbReference>
<dbReference type="PANTHER" id="PTHR36441:SF1">
    <property type="entry name" value="DUF503 DOMAIN-CONTAINING PROTEIN"/>
    <property type="match status" value="1"/>
</dbReference>
<sequence>MPVAVLTLEIRIENAHSLKDRRQVVRSLKEKLQNGFNISVAEMDEAVTWQSATIGVAAISGSRDYLAGLMKQVEDAAVRISNDLGAQVADAWWEYLEN</sequence>
<name>A0A7G8BDE3_9BACT</name>
<evidence type="ECO:0000313" key="1">
    <source>
        <dbReference type="EMBL" id="QNI30563.1"/>
    </source>
</evidence>
<dbReference type="EMBL" id="CP060394">
    <property type="protein sequence ID" value="QNI30563.1"/>
    <property type="molecule type" value="Genomic_DNA"/>
</dbReference>
<organism evidence="1 2">
    <name type="scientific">Alloacidobacterium dinghuense</name>
    <dbReference type="NCBI Taxonomy" id="2763107"/>
    <lineage>
        <taxon>Bacteria</taxon>
        <taxon>Pseudomonadati</taxon>
        <taxon>Acidobacteriota</taxon>
        <taxon>Terriglobia</taxon>
        <taxon>Terriglobales</taxon>
        <taxon>Acidobacteriaceae</taxon>
        <taxon>Alloacidobacterium</taxon>
    </lineage>
</organism>
<dbReference type="RefSeq" id="WP_186740523.1">
    <property type="nucleotide sequence ID" value="NZ_CP060394.1"/>
</dbReference>
<evidence type="ECO:0000313" key="2">
    <source>
        <dbReference type="Proteomes" id="UP000515312"/>
    </source>
</evidence>
<proteinExistence type="predicted"/>
<accession>A0A7G8BDE3</accession>
<dbReference type="SUPFAM" id="SSF103007">
    <property type="entry name" value="Hypothetical protein TT1725"/>
    <property type="match status" value="1"/>
</dbReference>
<dbReference type="InterPro" id="IPR036746">
    <property type="entry name" value="TT1725-like_sf"/>
</dbReference>
<keyword evidence="2" id="KW-1185">Reference proteome</keyword>
<dbReference type="AlphaFoldDB" id="A0A7G8BDE3"/>
<dbReference type="Gene3D" id="3.30.70.1120">
    <property type="entry name" value="TT1725-like"/>
    <property type="match status" value="1"/>
</dbReference>
<protein>
    <submittedName>
        <fullName evidence="1">DUF503 domain-containing protein</fullName>
    </submittedName>
</protein>
<dbReference type="Proteomes" id="UP000515312">
    <property type="component" value="Chromosome"/>
</dbReference>